<dbReference type="WBParaSite" id="Minc3s00003g00172">
    <property type="protein sequence ID" value="Minc3s00003g00172"/>
    <property type="gene ID" value="Minc3s00003g00172"/>
</dbReference>
<accession>A0A914KFU0</accession>
<sequence length="82" mass="9089">MLPLPHANHLKDFTFNGQLINTLFQFGYSTLKLFLKGEYTSGCLGIGTTLARSKMAMVFCAFSKSTMSTSTSDCKRDFAFSN</sequence>
<dbReference type="Proteomes" id="UP000887563">
    <property type="component" value="Unplaced"/>
</dbReference>
<organism evidence="1 2">
    <name type="scientific">Meloidogyne incognita</name>
    <name type="common">Southern root-knot nematode worm</name>
    <name type="synonym">Oxyuris incognita</name>
    <dbReference type="NCBI Taxonomy" id="6306"/>
    <lineage>
        <taxon>Eukaryota</taxon>
        <taxon>Metazoa</taxon>
        <taxon>Ecdysozoa</taxon>
        <taxon>Nematoda</taxon>
        <taxon>Chromadorea</taxon>
        <taxon>Rhabditida</taxon>
        <taxon>Tylenchina</taxon>
        <taxon>Tylenchomorpha</taxon>
        <taxon>Tylenchoidea</taxon>
        <taxon>Meloidogynidae</taxon>
        <taxon>Meloidogyninae</taxon>
        <taxon>Meloidogyne</taxon>
        <taxon>Meloidogyne incognita group</taxon>
    </lineage>
</organism>
<evidence type="ECO:0000313" key="2">
    <source>
        <dbReference type="WBParaSite" id="Minc3s00003g00172"/>
    </source>
</evidence>
<proteinExistence type="predicted"/>
<protein>
    <submittedName>
        <fullName evidence="2">Candidate secreted effector</fullName>
    </submittedName>
</protein>
<dbReference type="AlphaFoldDB" id="A0A914KFU0"/>
<name>A0A914KFU0_MELIC</name>
<keyword evidence="1" id="KW-1185">Reference proteome</keyword>
<evidence type="ECO:0000313" key="1">
    <source>
        <dbReference type="Proteomes" id="UP000887563"/>
    </source>
</evidence>
<reference evidence="2" key="1">
    <citation type="submission" date="2022-11" db="UniProtKB">
        <authorList>
            <consortium name="WormBaseParasite"/>
        </authorList>
    </citation>
    <scope>IDENTIFICATION</scope>
</reference>